<dbReference type="CDD" id="cd03443">
    <property type="entry name" value="PaaI_thioesterase"/>
    <property type="match status" value="1"/>
</dbReference>
<dbReference type="GO" id="GO:0016790">
    <property type="term" value="F:thiolester hydrolase activity"/>
    <property type="evidence" value="ECO:0007669"/>
    <property type="project" value="UniProtKB-ARBA"/>
</dbReference>
<dbReference type="Proteomes" id="UP000234271">
    <property type="component" value="Chromosome"/>
</dbReference>
<dbReference type="InterPro" id="IPR006683">
    <property type="entry name" value="Thioestr_dom"/>
</dbReference>
<dbReference type="RefSeq" id="WP_062150909.1">
    <property type="nucleotide sequence ID" value="NZ_CP012373.2"/>
</dbReference>
<accession>A0A2N9YIH9</accession>
<proteinExistence type="predicted"/>
<dbReference type="SUPFAM" id="SSF54637">
    <property type="entry name" value="Thioesterase/thiol ester dehydrase-isomerase"/>
    <property type="match status" value="1"/>
</dbReference>
<gene>
    <name evidence="2" type="ORF">BLE401_17410</name>
</gene>
<organism evidence="2 3">
    <name type="scientific">Beggiatoa leptomitoformis</name>
    <dbReference type="NCBI Taxonomy" id="288004"/>
    <lineage>
        <taxon>Bacteria</taxon>
        <taxon>Pseudomonadati</taxon>
        <taxon>Pseudomonadota</taxon>
        <taxon>Gammaproteobacteria</taxon>
        <taxon>Thiotrichales</taxon>
        <taxon>Thiotrichaceae</taxon>
        <taxon>Beggiatoa</taxon>
    </lineage>
</organism>
<keyword evidence="3" id="KW-1185">Reference proteome</keyword>
<dbReference type="EMBL" id="CP018889">
    <property type="protein sequence ID" value="AUI70300.1"/>
    <property type="molecule type" value="Genomic_DNA"/>
</dbReference>
<evidence type="ECO:0000259" key="1">
    <source>
        <dbReference type="Pfam" id="PF03061"/>
    </source>
</evidence>
<evidence type="ECO:0000313" key="3">
    <source>
        <dbReference type="Proteomes" id="UP000234271"/>
    </source>
</evidence>
<dbReference type="STRING" id="288004.AL038_06895"/>
<dbReference type="Gene3D" id="3.10.129.10">
    <property type="entry name" value="Hotdog Thioesterase"/>
    <property type="match status" value="1"/>
</dbReference>
<dbReference type="AlphaFoldDB" id="A0A2N9YIH9"/>
<reference evidence="3" key="1">
    <citation type="submission" date="2016-12" db="EMBL/GenBank/DDBJ databases">
        <title>Complete Genome Sequence of Beggiatoa leptomitiformis D-401.</title>
        <authorList>
            <person name="Fomenkov A."/>
            <person name="Vincze T."/>
            <person name="Grabovich M."/>
            <person name="Anton B.P."/>
            <person name="Dubinina G."/>
            <person name="Orlova M."/>
            <person name="Belousova E."/>
            <person name="Roberts R.J."/>
        </authorList>
    </citation>
    <scope>NUCLEOTIDE SEQUENCE [LARGE SCALE GENOMIC DNA]</scope>
    <source>
        <strain evidence="3">D-401</strain>
    </source>
</reference>
<dbReference type="InterPro" id="IPR029069">
    <property type="entry name" value="HotDog_dom_sf"/>
</dbReference>
<dbReference type="OrthoDB" id="9805304at2"/>
<dbReference type="Pfam" id="PF03061">
    <property type="entry name" value="4HBT"/>
    <property type="match status" value="1"/>
</dbReference>
<protein>
    <submittedName>
        <fullName evidence="2">PaaI family thioesterase</fullName>
    </submittedName>
</protein>
<feature type="domain" description="Thioesterase" evidence="1">
    <location>
        <begin position="53"/>
        <end position="125"/>
    </location>
</feature>
<sequence length="141" mass="15583">MTHTPLSGLNKEELQRIIDEKPFLHVYGFQVDSVSEGVCVLRVPFNHAFERPGGVVSGPLYMAAADAAMWFAILTKLRDAEMSVTSEMTTAFLKGAKEEDFLCKAKLIKVGGRIIFGTAKCMNLHGELLTHHTLSYIRRGG</sequence>
<evidence type="ECO:0000313" key="2">
    <source>
        <dbReference type="EMBL" id="AUI70300.1"/>
    </source>
</evidence>
<name>A0A2N9YIH9_9GAMM</name>